<evidence type="ECO:0000313" key="3">
    <source>
        <dbReference type="Proteomes" id="UP001196413"/>
    </source>
</evidence>
<name>A0AAD5QFK5_PARTN</name>
<sequence>MARPFGTTSKCSTTSKFHQTQIMTICQTTHFDVQLMAEFDLLEPNICPDRDRDQVNPSVLIRRHALSKINVVQLVLQHLMTNFNAAVMADQDIKSEEKARTNKRPQGGLIISPASAH</sequence>
<evidence type="ECO:0000313" key="2">
    <source>
        <dbReference type="EMBL" id="KAJ1349392.1"/>
    </source>
</evidence>
<organism evidence="2 3">
    <name type="scientific">Parelaphostrongylus tenuis</name>
    <name type="common">Meningeal worm</name>
    <dbReference type="NCBI Taxonomy" id="148309"/>
    <lineage>
        <taxon>Eukaryota</taxon>
        <taxon>Metazoa</taxon>
        <taxon>Ecdysozoa</taxon>
        <taxon>Nematoda</taxon>
        <taxon>Chromadorea</taxon>
        <taxon>Rhabditida</taxon>
        <taxon>Rhabditina</taxon>
        <taxon>Rhabditomorpha</taxon>
        <taxon>Strongyloidea</taxon>
        <taxon>Metastrongylidae</taxon>
        <taxon>Parelaphostrongylus</taxon>
    </lineage>
</organism>
<feature type="region of interest" description="Disordered" evidence="1">
    <location>
        <begin position="95"/>
        <end position="117"/>
    </location>
</feature>
<dbReference type="Proteomes" id="UP001196413">
    <property type="component" value="Unassembled WGS sequence"/>
</dbReference>
<accession>A0AAD5QFK5</accession>
<reference evidence="2" key="1">
    <citation type="submission" date="2021-06" db="EMBL/GenBank/DDBJ databases">
        <title>Parelaphostrongylus tenuis whole genome reference sequence.</title>
        <authorList>
            <person name="Garwood T.J."/>
            <person name="Larsen P.A."/>
            <person name="Fountain-Jones N.M."/>
            <person name="Garbe J.R."/>
            <person name="Macchietto M.G."/>
            <person name="Kania S.A."/>
            <person name="Gerhold R.W."/>
            <person name="Richards J.E."/>
            <person name="Wolf T.M."/>
        </authorList>
    </citation>
    <scope>NUCLEOTIDE SEQUENCE</scope>
    <source>
        <strain evidence="2">MNPRO001-30</strain>
        <tissue evidence="2">Meninges</tissue>
    </source>
</reference>
<protein>
    <submittedName>
        <fullName evidence="2">Uncharacterized protein</fullName>
    </submittedName>
</protein>
<comment type="caution">
    <text evidence="2">The sequence shown here is derived from an EMBL/GenBank/DDBJ whole genome shotgun (WGS) entry which is preliminary data.</text>
</comment>
<dbReference type="EMBL" id="JAHQIW010000658">
    <property type="protein sequence ID" value="KAJ1349392.1"/>
    <property type="molecule type" value="Genomic_DNA"/>
</dbReference>
<keyword evidence="3" id="KW-1185">Reference proteome</keyword>
<proteinExistence type="predicted"/>
<gene>
    <name evidence="2" type="ORF">KIN20_004953</name>
</gene>
<evidence type="ECO:0000256" key="1">
    <source>
        <dbReference type="SAM" id="MobiDB-lite"/>
    </source>
</evidence>
<dbReference type="AlphaFoldDB" id="A0AAD5QFK5"/>